<dbReference type="CDD" id="cd00018">
    <property type="entry name" value="AP2"/>
    <property type="match status" value="1"/>
</dbReference>
<accession>A0A8T1RLQ8</accession>
<dbReference type="GO" id="GO:0003700">
    <property type="term" value="F:DNA-binding transcription factor activity"/>
    <property type="evidence" value="ECO:0007669"/>
    <property type="project" value="InterPro"/>
</dbReference>
<gene>
    <name evidence="8" type="ORF">CIPAW_01G071800</name>
    <name evidence="9" type="ORF">I3842_01G068900</name>
</gene>
<feature type="compositionally biased region" description="Polar residues" evidence="6">
    <location>
        <begin position="40"/>
        <end position="49"/>
    </location>
</feature>
<sequence>MSNLVKYTEHRHVTNKFVKSLARQFPVPNAGKPKIVRISVTDSNATDSSSGEEDDEKPVYQYRVKRLVNEIRIEEFSNYEALNAEPENTKPKPRPKHHKVEKKTSLKAPQQQCVPDIKRYRGVRQRPWGRWAAEIRDPLRRTRVWLGTYDTAEEAAMVYDRAAIRLRGPDALTNFVKPPLSSPPSPHGQPSQQEVDTESHSVSSTAPVSSTQRQEIDVAGVSGYESGKESHSPYSPTSVLRFQPFELGTEAESDWRPAQDQSDGDYGWLDPLLLKDHFESESPSQIFLDEMILPETCLRKDEYLGDISVGLEEDFGSYKWDVENYFQDSLESLH</sequence>
<feature type="compositionally biased region" description="Low complexity" evidence="6">
    <location>
        <begin position="200"/>
        <end position="211"/>
    </location>
</feature>
<evidence type="ECO:0000313" key="9">
    <source>
        <dbReference type="EMBL" id="KAG6730213.1"/>
    </source>
</evidence>
<dbReference type="Proteomes" id="UP000811609">
    <property type="component" value="Chromosome 1"/>
</dbReference>
<dbReference type="PROSITE" id="PS51032">
    <property type="entry name" value="AP2_ERF"/>
    <property type="match status" value="1"/>
</dbReference>
<evidence type="ECO:0000256" key="4">
    <source>
        <dbReference type="ARBA" id="ARBA00023163"/>
    </source>
</evidence>
<evidence type="ECO:0000256" key="1">
    <source>
        <dbReference type="ARBA" id="ARBA00004123"/>
    </source>
</evidence>
<evidence type="ECO:0000313" key="10">
    <source>
        <dbReference type="Proteomes" id="UP000811609"/>
    </source>
</evidence>
<evidence type="ECO:0000256" key="2">
    <source>
        <dbReference type="ARBA" id="ARBA00023015"/>
    </source>
</evidence>
<keyword evidence="2" id="KW-0805">Transcription regulation</keyword>
<dbReference type="InterPro" id="IPR036955">
    <property type="entry name" value="AP2/ERF_dom_sf"/>
</dbReference>
<reference evidence="8" key="1">
    <citation type="submission" date="2020-12" db="EMBL/GenBank/DDBJ databases">
        <title>WGS assembly of Carya illinoinensis cv. Pawnee.</title>
        <authorList>
            <person name="Platts A."/>
            <person name="Shu S."/>
            <person name="Wright S."/>
            <person name="Barry K."/>
            <person name="Edger P."/>
            <person name="Pires J.C."/>
            <person name="Schmutz J."/>
        </authorList>
    </citation>
    <scope>NUCLEOTIDE SEQUENCE</scope>
    <source>
        <tissue evidence="8">Leaf</tissue>
    </source>
</reference>
<dbReference type="PRINTS" id="PR00367">
    <property type="entry name" value="ETHRSPELEMNT"/>
</dbReference>
<dbReference type="InterPro" id="IPR016177">
    <property type="entry name" value="DNA-bd_dom_sf"/>
</dbReference>
<dbReference type="GO" id="GO:0005634">
    <property type="term" value="C:nucleus"/>
    <property type="evidence" value="ECO:0007669"/>
    <property type="project" value="UniProtKB-SubCell"/>
</dbReference>
<keyword evidence="4" id="KW-0804">Transcription</keyword>
<name>A0A8T1RLQ8_CARIL</name>
<keyword evidence="3" id="KW-0238">DNA-binding</keyword>
<evidence type="ECO:0000256" key="3">
    <source>
        <dbReference type="ARBA" id="ARBA00023125"/>
    </source>
</evidence>
<dbReference type="FunFam" id="3.30.730.10:FF:000001">
    <property type="entry name" value="Ethylene-responsive transcription factor 2"/>
    <property type="match status" value="1"/>
</dbReference>
<proteinExistence type="predicted"/>
<feature type="region of interest" description="Disordered" evidence="6">
    <location>
        <begin position="83"/>
        <end position="110"/>
    </location>
</feature>
<dbReference type="SUPFAM" id="SSF54171">
    <property type="entry name" value="DNA-binding domain"/>
    <property type="match status" value="1"/>
</dbReference>
<dbReference type="PANTHER" id="PTHR31194">
    <property type="entry name" value="SHN SHINE , DNA BINDING / TRANSCRIPTION FACTOR"/>
    <property type="match status" value="1"/>
</dbReference>
<evidence type="ECO:0000259" key="7">
    <source>
        <dbReference type="PROSITE" id="PS51032"/>
    </source>
</evidence>
<keyword evidence="5" id="KW-0539">Nucleus</keyword>
<protein>
    <recommendedName>
        <fullName evidence="7">AP2/ERF domain-containing protein</fullName>
    </recommendedName>
</protein>
<feature type="region of interest" description="Disordered" evidence="6">
    <location>
        <begin position="174"/>
        <end position="215"/>
    </location>
</feature>
<keyword evidence="10" id="KW-1185">Reference proteome</keyword>
<dbReference type="InterPro" id="IPR050913">
    <property type="entry name" value="AP2/ERF_ERF"/>
</dbReference>
<evidence type="ECO:0000313" key="8">
    <source>
        <dbReference type="EMBL" id="KAG6667022.1"/>
    </source>
</evidence>
<dbReference type="Gene3D" id="3.30.730.10">
    <property type="entry name" value="AP2/ERF domain"/>
    <property type="match status" value="1"/>
</dbReference>
<dbReference type="SMART" id="SM00380">
    <property type="entry name" value="AP2"/>
    <property type="match status" value="1"/>
</dbReference>
<comment type="subcellular location">
    <subcellularLocation>
        <location evidence="1">Nucleus</location>
    </subcellularLocation>
</comment>
<dbReference type="GO" id="GO:0003677">
    <property type="term" value="F:DNA binding"/>
    <property type="evidence" value="ECO:0007669"/>
    <property type="project" value="UniProtKB-KW"/>
</dbReference>
<dbReference type="AlphaFoldDB" id="A0A8T1RLQ8"/>
<evidence type="ECO:0000256" key="5">
    <source>
        <dbReference type="ARBA" id="ARBA00023242"/>
    </source>
</evidence>
<feature type="region of interest" description="Disordered" evidence="6">
    <location>
        <begin position="36"/>
        <end position="57"/>
    </location>
</feature>
<dbReference type="Pfam" id="PF00847">
    <property type="entry name" value="AP2"/>
    <property type="match status" value="1"/>
</dbReference>
<dbReference type="OrthoDB" id="610645at2759"/>
<dbReference type="InterPro" id="IPR001471">
    <property type="entry name" value="AP2/ERF_dom"/>
</dbReference>
<dbReference type="Proteomes" id="UP000811246">
    <property type="component" value="Chromosome 1"/>
</dbReference>
<dbReference type="EMBL" id="CM031809">
    <property type="protein sequence ID" value="KAG6667022.1"/>
    <property type="molecule type" value="Genomic_DNA"/>
</dbReference>
<feature type="compositionally biased region" description="Basic residues" evidence="6">
    <location>
        <begin position="91"/>
        <end position="101"/>
    </location>
</feature>
<feature type="domain" description="AP2/ERF" evidence="7">
    <location>
        <begin position="119"/>
        <end position="176"/>
    </location>
</feature>
<dbReference type="EMBL" id="CM031825">
    <property type="protein sequence ID" value="KAG6730213.1"/>
    <property type="molecule type" value="Genomic_DNA"/>
</dbReference>
<comment type="caution">
    <text evidence="8">The sequence shown here is derived from an EMBL/GenBank/DDBJ whole genome shotgun (WGS) entry which is preliminary data.</text>
</comment>
<dbReference type="PANTHER" id="PTHR31194:SF218">
    <property type="entry name" value="AP2_ERF DOMAIN-CONTAINING PROTEIN"/>
    <property type="match status" value="1"/>
</dbReference>
<reference evidence="9" key="2">
    <citation type="submission" date="2021-01" db="EMBL/GenBank/DDBJ databases">
        <authorList>
            <person name="Lovell J.T."/>
            <person name="Bentley N."/>
            <person name="Bhattarai G."/>
            <person name="Jenkins J.W."/>
            <person name="Sreedasyam A."/>
            <person name="Alarcon Y."/>
            <person name="Bock C."/>
            <person name="Boston L."/>
            <person name="Carlson J."/>
            <person name="Cervantes K."/>
            <person name="Clermont K."/>
            <person name="Krom N."/>
            <person name="Kubenka K."/>
            <person name="Mamidi S."/>
            <person name="Mattison C."/>
            <person name="Monteros M."/>
            <person name="Pisani C."/>
            <person name="Plott C."/>
            <person name="Rajasekar S."/>
            <person name="Rhein H.S."/>
            <person name="Rohla C."/>
            <person name="Song M."/>
            <person name="Hilaire R.S."/>
            <person name="Shu S."/>
            <person name="Wells L."/>
            <person name="Wang X."/>
            <person name="Webber J."/>
            <person name="Heerema R.J."/>
            <person name="Klein P."/>
            <person name="Conner P."/>
            <person name="Grauke L."/>
            <person name="Grimwood J."/>
            <person name="Schmutz J."/>
            <person name="Randall J.J."/>
        </authorList>
    </citation>
    <scope>NUCLEOTIDE SEQUENCE</scope>
    <source>
        <tissue evidence="9">Leaf</tissue>
    </source>
</reference>
<evidence type="ECO:0000256" key="6">
    <source>
        <dbReference type="SAM" id="MobiDB-lite"/>
    </source>
</evidence>
<organism evidence="8 10">
    <name type="scientific">Carya illinoinensis</name>
    <name type="common">Pecan</name>
    <dbReference type="NCBI Taxonomy" id="32201"/>
    <lineage>
        <taxon>Eukaryota</taxon>
        <taxon>Viridiplantae</taxon>
        <taxon>Streptophyta</taxon>
        <taxon>Embryophyta</taxon>
        <taxon>Tracheophyta</taxon>
        <taxon>Spermatophyta</taxon>
        <taxon>Magnoliopsida</taxon>
        <taxon>eudicotyledons</taxon>
        <taxon>Gunneridae</taxon>
        <taxon>Pentapetalae</taxon>
        <taxon>rosids</taxon>
        <taxon>fabids</taxon>
        <taxon>Fagales</taxon>
        <taxon>Juglandaceae</taxon>
        <taxon>Carya</taxon>
    </lineage>
</organism>